<organism evidence="3 4">
    <name type="scientific">Richelia sinica FACHB-800</name>
    <dbReference type="NCBI Taxonomy" id="1357546"/>
    <lineage>
        <taxon>Bacteria</taxon>
        <taxon>Bacillati</taxon>
        <taxon>Cyanobacteriota</taxon>
        <taxon>Cyanophyceae</taxon>
        <taxon>Nostocales</taxon>
        <taxon>Nostocaceae</taxon>
        <taxon>Richelia</taxon>
    </lineage>
</organism>
<dbReference type="KEGG" id="rsin:B6N60_03171"/>
<dbReference type="EMBL" id="CP021056">
    <property type="protein sequence ID" value="QXE24466.1"/>
    <property type="molecule type" value="Genomic_DNA"/>
</dbReference>
<protein>
    <submittedName>
        <fullName evidence="3">UspA domain protein</fullName>
    </submittedName>
</protein>
<dbReference type="InterPro" id="IPR006015">
    <property type="entry name" value="Universal_stress_UspA"/>
</dbReference>
<evidence type="ECO:0000313" key="3">
    <source>
        <dbReference type="EMBL" id="QXE24466.1"/>
    </source>
</evidence>
<dbReference type="InterPro" id="IPR006016">
    <property type="entry name" value="UspA"/>
</dbReference>
<gene>
    <name evidence="3" type="ORF">B6N60_03171</name>
</gene>
<proteinExistence type="inferred from homology"/>
<dbReference type="AlphaFoldDB" id="A0A975Y5Q0"/>
<evidence type="ECO:0000313" key="4">
    <source>
        <dbReference type="Proteomes" id="UP000683511"/>
    </source>
</evidence>
<feature type="domain" description="UspA" evidence="2">
    <location>
        <begin position="30"/>
        <end position="166"/>
    </location>
</feature>
<reference evidence="3" key="1">
    <citation type="submission" date="2017-04" db="EMBL/GenBank/DDBJ databases">
        <title>Genome deletions in a multicellular cyanobacterial endosymbiont for morphological adaptation in marine diatoms.</title>
        <authorList>
            <person name="Wang Y."/>
            <person name="Gao H."/>
            <person name="Li R."/>
            <person name="Xu X."/>
        </authorList>
    </citation>
    <scope>NUCLEOTIDE SEQUENCE</scope>
    <source>
        <strain evidence="3">FACHB 800</strain>
    </source>
</reference>
<dbReference type="PANTHER" id="PTHR46268:SF8">
    <property type="entry name" value="UNIVERSAL STRESS PROTEIN SLL1388"/>
    <property type="match status" value="1"/>
</dbReference>
<accession>A0A975Y5Q0</accession>
<dbReference type="PANTHER" id="PTHR46268">
    <property type="entry name" value="STRESS RESPONSE PROTEIN NHAX"/>
    <property type="match status" value="1"/>
</dbReference>
<sequence length="169" mass="18764">MWETVGIKTNIFPYVLISRVTLEEKRAVLKTILVALDGSEIAGRVIQTLEDLVLSPDSKVVLCHVFPTPDSELELPADRPQAESPKFSYFHIEKQLQTYQEKISVKTELELVTGEPADEIIRLANIYKADLIVIGSRGLTGMKRIVLGSVSTQVMEEANCSVLVVKPGR</sequence>
<dbReference type="SUPFAM" id="SSF52402">
    <property type="entry name" value="Adenine nucleotide alpha hydrolases-like"/>
    <property type="match status" value="1"/>
</dbReference>
<dbReference type="PRINTS" id="PR01438">
    <property type="entry name" value="UNVRSLSTRESS"/>
</dbReference>
<dbReference type="Gene3D" id="3.40.50.620">
    <property type="entry name" value="HUPs"/>
    <property type="match status" value="1"/>
</dbReference>
<evidence type="ECO:0000259" key="2">
    <source>
        <dbReference type="Pfam" id="PF00582"/>
    </source>
</evidence>
<dbReference type="InterPro" id="IPR014729">
    <property type="entry name" value="Rossmann-like_a/b/a_fold"/>
</dbReference>
<dbReference type="CDD" id="cd00293">
    <property type="entry name" value="USP-like"/>
    <property type="match status" value="1"/>
</dbReference>
<evidence type="ECO:0000256" key="1">
    <source>
        <dbReference type="ARBA" id="ARBA00008791"/>
    </source>
</evidence>
<keyword evidence="4" id="KW-1185">Reference proteome</keyword>
<dbReference type="Proteomes" id="UP000683511">
    <property type="component" value="Chromosome"/>
</dbReference>
<name>A0A975Y5Q0_9NOST</name>
<dbReference type="Pfam" id="PF00582">
    <property type="entry name" value="Usp"/>
    <property type="match status" value="1"/>
</dbReference>
<comment type="similarity">
    <text evidence="1">Belongs to the universal stress protein A family.</text>
</comment>